<protein>
    <submittedName>
        <fullName evidence="1">Uncharacterized protein</fullName>
    </submittedName>
</protein>
<reference evidence="1 2" key="1">
    <citation type="submission" date="2019-02" db="EMBL/GenBank/DDBJ databases">
        <title>Deep-cultivation of Planctomycetes and their phenomic and genomic characterization uncovers novel biology.</title>
        <authorList>
            <person name="Wiegand S."/>
            <person name="Jogler M."/>
            <person name="Boedeker C."/>
            <person name="Pinto D."/>
            <person name="Vollmers J."/>
            <person name="Rivas-Marin E."/>
            <person name="Kohn T."/>
            <person name="Peeters S.H."/>
            <person name="Heuer A."/>
            <person name="Rast P."/>
            <person name="Oberbeckmann S."/>
            <person name="Bunk B."/>
            <person name="Jeske O."/>
            <person name="Meyerdierks A."/>
            <person name="Storesund J.E."/>
            <person name="Kallscheuer N."/>
            <person name="Luecker S."/>
            <person name="Lage O.M."/>
            <person name="Pohl T."/>
            <person name="Merkel B.J."/>
            <person name="Hornburger P."/>
            <person name="Mueller R.-W."/>
            <person name="Bruemmer F."/>
            <person name="Labrenz M."/>
            <person name="Spormann A.M."/>
            <person name="Op Den Camp H."/>
            <person name="Overmann J."/>
            <person name="Amann R."/>
            <person name="Jetten M.S.M."/>
            <person name="Mascher T."/>
            <person name="Medema M.H."/>
            <person name="Devos D.P."/>
            <person name="Kaster A.-K."/>
            <person name="Ovreas L."/>
            <person name="Rohde M."/>
            <person name="Galperin M.Y."/>
            <person name="Jogler C."/>
        </authorList>
    </citation>
    <scope>NUCLEOTIDE SEQUENCE [LARGE SCALE GENOMIC DNA]</scope>
    <source>
        <strain evidence="1 2">Poly41</strain>
    </source>
</reference>
<accession>A0A5C6DGD2</accession>
<dbReference type="Proteomes" id="UP000319143">
    <property type="component" value="Unassembled WGS sequence"/>
</dbReference>
<dbReference type="EMBL" id="SJPV01000007">
    <property type="protein sequence ID" value="TWU34877.1"/>
    <property type="molecule type" value="Genomic_DNA"/>
</dbReference>
<gene>
    <name evidence="1" type="ORF">Poly41_40200</name>
</gene>
<organism evidence="1 2">
    <name type="scientific">Novipirellula artificiosorum</name>
    <dbReference type="NCBI Taxonomy" id="2528016"/>
    <lineage>
        <taxon>Bacteria</taxon>
        <taxon>Pseudomonadati</taxon>
        <taxon>Planctomycetota</taxon>
        <taxon>Planctomycetia</taxon>
        <taxon>Pirellulales</taxon>
        <taxon>Pirellulaceae</taxon>
        <taxon>Novipirellula</taxon>
    </lineage>
</organism>
<name>A0A5C6DGD2_9BACT</name>
<proteinExistence type="predicted"/>
<dbReference type="AlphaFoldDB" id="A0A5C6DGD2"/>
<comment type="caution">
    <text evidence="1">The sequence shown here is derived from an EMBL/GenBank/DDBJ whole genome shotgun (WGS) entry which is preliminary data.</text>
</comment>
<keyword evidence="2" id="KW-1185">Reference proteome</keyword>
<sequence>MAAKPLHEIRRGLVVVRIYRRRSRSTSSFSLSTLRLYRNGKDWKESRRFGHDDVPLLRLALDEAYRWIFDNKETGR</sequence>
<evidence type="ECO:0000313" key="2">
    <source>
        <dbReference type="Proteomes" id="UP000319143"/>
    </source>
</evidence>
<evidence type="ECO:0000313" key="1">
    <source>
        <dbReference type="EMBL" id="TWU34877.1"/>
    </source>
</evidence>
<dbReference type="RefSeq" id="WP_146528317.1">
    <property type="nucleotide sequence ID" value="NZ_SJPV01000007.1"/>
</dbReference>